<dbReference type="CDD" id="cd16917">
    <property type="entry name" value="HATPase_UhpB-NarQ-NarX-like"/>
    <property type="match status" value="1"/>
</dbReference>
<keyword evidence="4" id="KW-0808">Transferase</keyword>
<evidence type="ECO:0000259" key="10">
    <source>
        <dbReference type="Pfam" id="PF02518"/>
    </source>
</evidence>
<dbReference type="PANTHER" id="PTHR24421:SF10">
    <property type="entry name" value="NITRATE_NITRITE SENSOR PROTEIN NARQ"/>
    <property type="match status" value="1"/>
</dbReference>
<gene>
    <name evidence="13" type="ORF">SAMN04489726_7600</name>
</gene>
<dbReference type="Pfam" id="PF02518">
    <property type="entry name" value="HATPase_c"/>
    <property type="match status" value="1"/>
</dbReference>
<evidence type="ECO:0000259" key="11">
    <source>
        <dbReference type="Pfam" id="PF07730"/>
    </source>
</evidence>
<keyword evidence="9" id="KW-0472">Membrane</keyword>
<feature type="domain" description="Histidine kinase/HSP90-like ATPase" evidence="10">
    <location>
        <begin position="319"/>
        <end position="405"/>
    </location>
</feature>
<keyword evidence="6 13" id="KW-0418">Kinase</keyword>
<keyword evidence="9" id="KW-1133">Transmembrane helix</keyword>
<evidence type="ECO:0000256" key="9">
    <source>
        <dbReference type="SAM" id="Phobius"/>
    </source>
</evidence>
<dbReference type="GO" id="GO:0046983">
    <property type="term" value="F:protein dimerization activity"/>
    <property type="evidence" value="ECO:0007669"/>
    <property type="project" value="InterPro"/>
</dbReference>
<keyword evidence="14" id="KW-1185">Reference proteome</keyword>
<evidence type="ECO:0000259" key="12">
    <source>
        <dbReference type="Pfam" id="PF23539"/>
    </source>
</evidence>
<dbReference type="SUPFAM" id="SSF55874">
    <property type="entry name" value="ATPase domain of HSP90 chaperone/DNA topoisomerase II/histidine kinase"/>
    <property type="match status" value="1"/>
</dbReference>
<evidence type="ECO:0000256" key="1">
    <source>
        <dbReference type="ARBA" id="ARBA00000085"/>
    </source>
</evidence>
<keyword evidence="9" id="KW-0812">Transmembrane</keyword>
<evidence type="ECO:0000256" key="5">
    <source>
        <dbReference type="ARBA" id="ARBA00022741"/>
    </source>
</evidence>
<dbReference type="InterPro" id="IPR036890">
    <property type="entry name" value="HATPase_C_sf"/>
</dbReference>
<dbReference type="OrthoDB" id="227596at2"/>
<sequence length="407" mass="43201">MPPERTNASSKNGQLCTLPAGTSRLRCVVTRRDNDGASGWLPSGADCRYAVVLAVLVLSGSTLIGELLEGARPPDAWGFALAMISSAALAWRRKAPMAALAVTVVAVGVYTLLGNPYGPIHLCMVLAMFEVALRRPFASSCLACGAAAVAGVAFALPRLMMDFRQPVLMVIAWTGWFVVPWLLGRLAQVRQAAADRMRHALMAKAALEERMRIAREVHDVAGHGFAVVAMQAGAAQVALDARPDQTKAALEAIRLTSTQALAELRSALDTIHARDTDCPTATGLRGLPALMSRVRAGGMLVEQEVNLSAEDLPEDIDAAVYRVVQESLTNVLRHAGPTSAKVRVCREADEIVVEVADRGRGVVQRAKPPGRGLTGMRARVEAAGGSFLAGPRVGGGFEVRARFPCQT</sequence>
<dbReference type="PANTHER" id="PTHR24421">
    <property type="entry name" value="NITRATE/NITRITE SENSOR PROTEIN NARX-RELATED"/>
    <property type="match status" value="1"/>
</dbReference>
<dbReference type="InterPro" id="IPR011712">
    <property type="entry name" value="Sig_transdc_His_kin_sub3_dim/P"/>
</dbReference>
<dbReference type="GO" id="GO:0016020">
    <property type="term" value="C:membrane"/>
    <property type="evidence" value="ECO:0007669"/>
    <property type="project" value="InterPro"/>
</dbReference>
<dbReference type="InterPro" id="IPR050482">
    <property type="entry name" value="Sensor_HK_TwoCompSys"/>
</dbReference>
<evidence type="ECO:0000313" key="14">
    <source>
        <dbReference type="Proteomes" id="UP000183376"/>
    </source>
</evidence>
<keyword evidence="8" id="KW-0902">Two-component regulatory system</keyword>
<keyword evidence="7" id="KW-0067">ATP-binding</keyword>
<dbReference type="EC" id="2.7.13.3" evidence="2"/>
<comment type="catalytic activity">
    <reaction evidence="1">
        <text>ATP + protein L-histidine = ADP + protein N-phospho-L-histidine.</text>
        <dbReference type="EC" id="2.7.13.3"/>
    </reaction>
</comment>
<feature type="transmembrane region" description="Helical" evidence="9">
    <location>
        <begin position="137"/>
        <end position="156"/>
    </location>
</feature>
<feature type="transmembrane region" description="Helical" evidence="9">
    <location>
        <begin position="98"/>
        <end position="117"/>
    </location>
</feature>
<evidence type="ECO:0000256" key="2">
    <source>
        <dbReference type="ARBA" id="ARBA00012438"/>
    </source>
</evidence>
<dbReference type="Gene3D" id="1.20.5.1930">
    <property type="match status" value="1"/>
</dbReference>
<dbReference type="InterPro" id="IPR003594">
    <property type="entry name" value="HATPase_dom"/>
</dbReference>
<evidence type="ECO:0000256" key="6">
    <source>
        <dbReference type="ARBA" id="ARBA00022777"/>
    </source>
</evidence>
<evidence type="ECO:0000256" key="8">
    <source>
        <dbReference type="ARBA" id="ARBA00023012"/>
    </source>
</evidence>
<dbReference type="GO" id="GO:0005524">
    <property type="term" value="F:ATP binding"/>
    <property type="evidence" value="ECO:0007669"/>
    <property type="project" value="UniProtKB-KW"/>
</dbReference>
<dbReference type="Pfam" id="PF07730">
    <property type="entry name" value="HisKA_3"/>
    <property type="match status" value="1"/>
</dbReference>
<evidence type="ECO:0000256" key="4">
    <source>
        <dbReference type="ARBA" id="ARBA00022679"/>
    </source>
</evidence>
<dbReference type="Proteomes" id="UP000183376">
    <property type="component" value="Chromosome I"/>
</dbReference>
<dbReference type="Pfam" id="PF23539">
    <property type="entry name" value="DUF7134"/>
    <property type="match status" value="1"/>
</dbReference>
<accession>A0A1H0D5Q6</accession>
<dbReference type="EMBL" id="LT629701">
    <property type="protein sequence ID" value="SDN65468.1"/>
    <property type="molecule type" value="Genomic_DNA"/>
</dbReference>
<keyword evidence="5" id="KW-0547">Nucleotide-binding</keyword>
<dbReference type="AlphaFoldDB" id="A0A1H0D5Q6"/>
<evidence type="ECO:0000313" key="13">
    <source>
        <dbReference type="EMBL" id="SDN65468.1"/>
    </source>
</evidence>
<name>A0A1H0D5Q6_ALLAB</name>
<evidence type="ECO:0000256" key="3">
    <source>
        <dbReference type="ARBA" id="ARBA00022553"/>
    </source>
</evidence>
<dbReference type="InterPro" id="IPR055558">
    <property type="entry name" value="DUF7134"/>
</dbReference>
<dbReference type="GO" id="GO:0000155">
    <property type="term" value="F:phosphorelay sensor kinase activity"/>
    <property type="evidence" value="ECO:0007669"/>
    <property type="project" value="InterPro"/>
</dbReference>
<feature type="domain" description="Signal transduction histidine kinase subgroup 3 dimerisation and phosphoacceptor" evidence="11">
    <location>
        <begin position="209"/>
        <end position="273"/>
    </location>
</feature>
<organism evidence="13 14">
    <name type="scientific">Allokutzneria albata</name>
    <name type="common">Kibdelosporangium albatum</name>
    <dbReference type="NCBI Taxonomy" id="211114"/>
    <lineage>
        <taxon>Bacteria</taxon>
        <taxon>Bacillati</taxon>
        <taxon>Actinomycetota</taxon>
        <taxon>Actinomycetes</taxon>
        <taxon>Pseudonocardiales</taxon>
        <taxon>Pseudonocardiaceae</taxon>
        <taxon>Allokutzneria</taxon>
    </lineage>
</organism>
<dbReference type="Gene3D" id="3.30.565.10">
    <property type="entry name" value="Histidine kinase-like ATPase, C-terminal domain"/>
    <property type="match status" value="1"/>
</dbReference>
<dbReference type="eggNOG" id="COG4585">
    <property type="taxonomic scope" value="Bacteria"/>
</dbReference>
<reference evidence="13 14" key="1">
    <citation type="submission" date="2016-10" db="EMBL/GenBank/DDBJ databases">
        <authorList>
            <person name="de Groot N.N."/>
        </authorList>
    </citation>
    <scope>NUCLEOTIDE SEQUENCE [LARGE SCALE GENOMIC DNA]</scope>
    <source>
        <strain evidence="13 14">DSM 44149</strain>
    </source>
</reference>
<protein>
    <recommendedName>
        <fullName evidence="2">histidine kinase</fullName>
        <ecNumber evidence="2">2.7.13.3</ecNumber>
    </recommendedName>
</protein>
<feature type="domain" description="DUF7134" evidence="12">
    <location>
        <begin position="43"/>
        <end position="191"/>
    </location>
</feature>
<dbReference type="STRING" id="211114.SAMN04489726_7600"/>
<proteinExistence type="predicted"/>
<evidence type="ECO:0000256" key="7">
    <source>
        <dbReference type="ARBA" id="ARBA00022840"/>
    </source>
</evidence>
<keyword evidence="3" id="KW-0597">Phosphoprotein</keyword>
<feature type="transmembrane region" description="Helical" evidence="9">
    <location>
        <begin position="168"/>
        <end position="187"/>
    </location>
</feature>